<sequence>MSSPALELVKCLEGAIEEQGANIEELVRTPSNLLFYAAKSGNFEFLAELVRSYPDLVHLLDEQKRSIFHIAILHRHTDIFSLIYEIGFDKEVLATYRDNENNTMLHLAAKYLDPPPVSNLPGPALEMQQELLMFEEVQMIMKPSFREMKNTEGRTPRELFTIEHKKLLHSGEEWMKNTTNSCMVVATLIATVIFSAAFTVPGGNNDKTGIPLHLMETVFHVFAISDAIALSFSSISILMFLSILTSAVHILHTHVQVLKSKSIISSNVFQGGALKTAVSCV</sequence>
<dbReference type="AlphaFoldDB" id="A0AAD5JEA5"/>
<feature type="transmembrane region" description="Helical" evidence="1">
    <location>
        <begin position="221"/>
        <end position="251"/>
    </location>
</feature>
<dbReference type="Pfam" id="PF13962">
    <property type="entry name" value="PGG"/>
    <property type="match status" value="1"/>
</dbReference>
<keyword evidence="1" id="KW-0812">Transmembrane</keyword>
<dbReference type="GO" id="GO:0016020">
    <property type="term" value="C:membrane"/>
    <property type="evidence" value="ECO:0007669"/>
    <property type="project" value="TreeGrafter"/>
</dbReference>
<keyword evidence="1" id="KW-1133">Transmembrane helix</keyword>
<gene>
    <name evidence="3" type="ORF">LWI28_026931</name>
</gene>
<proteinExistence type="predicted"/>
<feature type="transmembrane region" description="Helical" evidence="1">
    <location>
        <begin position="182"/>
        <end position="201"/>
    </location>
</feature>
<organism evidence="3 4">
    <name type="scientific">Acer negundo</name>
    <name type="common">Box elder</name>
    <dbReference type="NCBI Taxonomy" id="4023"/>
    <lineage>
        <taxon>Eukaryota</taxon>
        <taxon>Viridiplantae</taxon>
        <taxon>Streptophyta</taxon>
        <taxon>Embryophyta</taxon>
        <taxon>Tracheophyta</taxon>
        <taxon>Spermatophyta</taxon>
        <taxon>Magnoliopsida</taxon>
        <taxon>eudicotyledons</taxon>
        <taxon>Gunneridae</taxon>
        <taxon>Pentapetalae</taxon>
        <taxon>rosids</taxon>
        <taxon>malvids</taxon>
        <taxon>Sapindales</taxon>
        <taxon>Sapindaceae</taxon>
        <taxon>Hippocastanoideae</taxon>
        <taxon>Acereae</taxon>
        <taxon>Acer</taxon>
    </lineage>
</organism>
<dbReference type="EMBL" id="JAJSOW010000003">
    <property type="protein sequence ID" value="KAI9196778.1"/>
    <property type="molecule type" value="Genomic_DNA"/>
</dbReference>
<dbReference type="Proteomes" id="UP001064489">
    <property type="component" value="Chromosome 1"/>
</dbReference>
<dbReference type="InterPro" id="IPR002110">
    <property type="entry name" value="Ankyrin_rpt"/>
</dbReference>
<evidence type="ECO:0000313" key="3">
    <source>
        <dbReference type="EMBL" id="KAI9196778.1"/>
    </source>
</evidence>
<dbReference type="Pfam" id="PF12796">
    <property type="entry name" value="Ank_2"/>
    <property type="match status" value="1"/>
</dbReference>
<evidence type="ECO:0000256" key="1">
    <source>
        <dbReference type="SAM" id="Phobius"/>
    </source>
</evidence>
<accession>A0AAD5JEA5</accession>
<reference evidence="3" key="2">
    <citation type="submission" date="2023-02" db="EMBL/GenBank/DDBJ databases">
        <authorList>
            <person name="Swenson N.G."/>
            <person name="Wegrzyn J.L."/>
            <person name="Mcevoy S.L."/>
        </authorList>
    </citation>
    <scope>NUCLEOTIDE SEQUENCE</scope>
    <source>
        <strain evidence="3">91603</strain>
        <tissue evidence="3">Leaf</tissue>
    </source>
</reference>
<dbReference type="Gene3D" id="1.25.40.20">
    <property type="entry name" value="Ankyrin repeat-containing domain"/>
    <property type="match status" value="1"/>
</dbReference>
<keyword evidence="4" id="KW-1185">Reference proteome</keyword>
<protein>
    <recommendedName>
        <fullName evidence="2">PGG domain-containing protein</fullName>
    </recommendedName>
</protein>
<dbReference type="InterPro" id="IPR036770">
    <property type="entry name" value="Ankyrin_rpt-contain_sf"/>
</dbReference>
<dbReference type="InterPro" id="IPR026961">
    <property type="entry name" value="PGG_dom"/>
</dbReference>
<evidence type="ECO:0000259" key="2">
    <source>
        <dbReference type="Pfam" id="PF13962"/>
    </source>
</evidence>
<reference evidence="3" key="1">
    <citation type="journal article" date="2022" name="Plant J.">
        <title>Strategies of tolerance reflected in two North American maple genomes.</title>
        <authorList>
            <person name="McEvoy S.L."/>
            <person name="Sezen U.U."/>
            <person name="Trouern-Trend A."/>
            <person name="McMahon S.M."/>
            <person name="Schaberg P.G."/>
            <person name="Yang J."/>
            <person name="Wegrzyn J.L."/>
            <person name="Swenson N.G."/>
        </authorList>
    </citation>
    <scope>NUCLEOTIDE SEQUENCE</scope>
    <source>
        <strain evidence="3">91603</strain>
    </source>
</reference>
<keyword evidence="1" id="KW-0472">Membrane</keyword>
<dbReference type="PANTHER" id="PTHR24177">
    <property type="entry name" value="CASKIN"/>
    <property type="match status" value="1"/>
</dbReference>
<dbReference type="SUPFAM" id="SSF48403">
    <property type="entry name" value="Ankyrin repeat"/>
    <property type="match status" value="1"/>
</dbReference>
<comment type="caution">
    <text evidence="3">The sequence shown here is derived from an EMBL/GenBank/DDBJ whole genome shotgun (WGS) entry which is preliminary data.</text>
</comment>
<name>A0AAD5JEA5_ACENE</name>
<dbReference type="PANTHER" id="PTHR24177:SF356">
    <property type="entry name" value="ANKYRIN REPEAT PLANT-LIKE PROTEIN"/>
    <property type="match status" value="1"/>
</dbReference>
<feature type="domain" description="PGG" evidence="2">
    <location>
        <begin position="172"/>
        <end position="257"/>
    </location>
</feature>
<evidence type="ECO:0000313" key="4">
    <source>
        <dbReference type="Proteomes" id="UP001064489"/>
    </source>
</evidence>